<feature type="domain" description="RNA polymerase sigma-70 region 3" evidence="5">
    <location>
        <begin position="124"/>
        <end position="186"/>
    </location>
</feature>
<dbReference type="NCBIfam" id="TIGR02980">
    <property type="entry name" value="SigBFG"/>
    <property type="match status" value="1"/>
</dbReference>
<dbReference type="PANTHER" id="PTHR30385">
    <property type="entry name" value="SIGMA FACTOR F FLAGELLAR"/>
    <property type="match status" value="1"/>
</dbReference>
<keyword evidence="3" id="KW-0238">DNA-binding</keyword>
<dbReference type="InterPro" id="IPR013325">
    <property type="entry name" value="RNA_pol_sigma_r2"/>
</dbReference>
<dbReference type="Pfam" id="PF04545">
    <property type="entry name" value="Sigma70_r4"/>
    <property type="match status" value="1"/>
</dbReference>
<dbReference type="InterPro" id="IPR036388">
    <property type="entry name" value="WH-like_DNA-bd_sf"/>
</dbReference>
<dbReference type="NCBIfam" id="TIGR02937">
    <property type="entry name" value="sigma70-ECF"/>
    <property type="match status" value="1"/>
</dbReference>
<dbReference type="InterPro" id="IPR000943">
    <property type="entry name" value="RNA_pol_sigma70"/>
</dbReference>
<feature type="domain" description="RNA polymerase sigma-70 region 2" evidence="6">
    <location>
        <begin position="42"/>
        <end position="111"/>
    </location>
</feature>
<dbReference type="Gene3D" id="1.10.10.10">
    <property type="entry name" value="Winged helix-like DNA-binding domain superfamily/Winged helix DNA-binding domain"/>
    <property type="match status" value="2"/>
</dbReference>
<proteinExistence type="predicted"/>
<name>A0A4R0JCC8_9ACTN</name>
<evidence type="ECO:0000313" key="8">
    <source>
        <dbReference type="EMBL" id="TCC39255.1"/>
    </source>
</evidence>
<dbReference type="Proteomes" id="UP000292695">
    <property type="component" value="Unassembled WGS sequence"/>
</dbReference>
<dbReference type="OrthoDB" id="9804285at2"/>
<evidence type="ECO:0000256" key="4">
    <source>
        <dbReference type="ARBA" id="ARBA00023163"/>
    </source>
</evidence>
<dbReference type="SUPFAM" id="SSF88659">
    <property type="entry name" value="Sigma3 and sigma4 domains of RNA polymerase sigma factors"/>
    <property type="match status" value="2"/>
</dbReference>
<dbReference type="PANTHER" id="PTHR30385:SF4">
    <property type="entry name" value="RNA POLYMERASE SIGMA-E FACTOR"/>
    <property type="match status" value="1"/>
</dbReference>
<reference evidence="8 9" key="1">
    <citation type="submission" date="2019-02" db="EMBL/GenBank/DDBJ databases">
        <title>Kribbella capetownensis sp. nov. and Kribbella speibonae sp. nov., isolated from soil.</title>
        <authorList>
            <person name="Curtis S.M."/>
            <person name="Norton I."/>
            <person name="Everest G.J."/>
            <person name="Meyers P.R."/>
        </authorList>
    </citation>
    <scope>NUCLEOTIDE SEQUENCE [LARGE SCALE GENOMIC DNA]</scope>
    <source>
        <strain evidence="8 9">DSM 27082</strain>
    </source>
</reference>
<protein>
    <submittedName>
        <fullName evidence="8">RNA polymerase sigma factor SigF</fullName>
    </submittedName>
</protein>
<dbReference type="RefSeq" id="WP_131285193.1">
    <property type="nucleotide sequence ID" value="NZ_SJKA01000002.1"/>
</dbReference>
<evidence type="ECO:0000313" key="9">
    <source>
        <dbReference type="Proteomes" id="UP000292695"/>
    </source>
</evidence>
<dbReference type="Pfam" id="PF04542">
    <property type="entry name" value="Sigma70_r2"/>
    <property type="match status" value="1"/>
</dbReference>
<dbReference type="GO" id="GO:0016987">
    <property type="term" value="F:sigma factor activity"/>
    <property type="evidence" value="ECO:0007669"/>
    <property type="project" value="UniProtKB-KW"/>
</dbReference>
<dbReference type="Gene3D" id="1.20.120.1810">
    <property type="match status" value="1"/>
</dbReference>
<sequence>MTDERGPENQESPDLRTRTAAFFRQMAAGPADPGYAGAREGLVALHMPLVEHLARRFRNRGEPYDDLVQVATIGLIKAIDRFDSDRGVEFSTYATPTILGEIKRYFRDKGWAIRVPRRLQELRLSLTAATAELTQELGRAPTVAELSERLGLSPDLVIEGLESANAYNTLSLDAPDQNETDATTVLDGLGGEDEALESVEYRESLKPLLAQLDTREKRILTLRFFRGMTQSQIAEEIGISQMHVSRLLARTLTELRAGLLKE</sequence>
<dbReference type="InterPro" id="IPR007630">
    <property type="entry name" value="RNA_pol_sigma70_r4"/>
</dbReference>
<keyword evidence="1" id="KW-0805">Transcription regulation</keyword>
<dbReference type="InterPro" id="IPR014322">
    <property type="entry name" value="RNA_pol_sigma-B/F/G"/>
</dbReference>
<organism evidence="8 9">
    <name type="scientific">Kribbella sindirgiensis</name>
    <dbReference type="NCBI Taxonomy" id="1124744"/>
    <lineage>
        <taxon>Bacteria</taxon>
        <taxon>Bacillati</taxon>
        <taxon>Actinomycetota</taxon>
        <taxon>Actinomycetes</taxon>
        <taxon>Propionibacteriales</taxon>
        <taxon>Kribbellaceae</taxon>
        <taxon>Kribbella</taxon>
    </lineage>
</organism>
<dbReference type="AlphaFoldDB" id="A0A4R0JCC8"/>
<evidence type="ECO:0000256" key="3">
    <source>
        <dbReference type="ARBA" id="ARBA00023125"/>
    </source>
</evidence>
<dbReference type="GO" id="GO:0006352">
    <property type="term" value="P:DNA-templated transcription initiation"/>
    <property type="evidence" value="ECO:0007669"/>
    <property type="project" value="InterPro"/>
</dbReference>
<dbReference type="InterPro" id="IPR014284">
    <property type="entry name" value="RNA_pol_sigma-70_dom"/>
</dbReference>
<evidence type="ECO:0000259" key="5">
    <source>
        <dbReference type="Pfam" id="PF04539"/>
    </source>
</evidence>
<keyword evidence="2" id="KW-0731">Sigma factor</keyword>
<dbReference type="GO" id="GO:0003677">
    <property type="term" value="F:DNA binding"/>
    <property type="evidence" value="ECO:0007669"/>
    <property type="project" value="UniProtKB-KW"/>
</dbReference>
<dbReference type="SUPFAM" id="SSF88946">
    <property type="entry name" value="Sigma2 domain of RNA polymerase sigma factors"/>
    <property type="match status" value="1"/>
</dbReference>
<dbReference type="PRINTS" id="PR00046">
    <property type="entry name" value="SIGMA70FCT"/>
</dbReference>
<evidence type="ECO:0000259" key="6">
    <source>
        <dbReference type="Pfam" id="PF04542"/>
    </source>
</evidence>
<evidence type="ECO:0000259" key="7">
    <source>
        <dbReference type="Pfam" id="PF04545"/>
    </source>
</evidence>
<dbReference type="Pfam" id="PF04539">
    <property type="entry name" value="Sigma70_r3"/>
    <property type="match status" value="1"/>
</dbReference>
<dbReference type="InterPro" id="IPR007624">
    <property type="entry name" value="RNA_pol_sigma70_r3"/>
</dbReference>
<evidence type="ECO:0000256" key="2">
    <source>
        <dbReference type="ARBA" id="ARBA00023082"/>
    </source>
</evidence>
<keyword evidence="9" id="KW-1185">Reference proteome</keyword>
<dbReference type="CDD" id="cd06171">
    <property type="entry name" value="Sigma70_r4"/>
    <property type="match status" value="1"/>
</dbReference>
<comment type="caution">
    <text evidence="8">The sequence shown here is derived from an EMBL/GenBank/DDBJ whole genome shotgun (WGS) entry which is preliminary data.</text>
</comment>
<evidence type="ECO:0000256" key="1">
    <source>
        <dbReference type="ARBA" id="ARBA00023015"/>
    </source>
</evidence>
<dbReference type="InterPro" id="IPR013324">
    <property type="entry name" value="RNA_pol_sigma_r3/r4-like"/>
</dbReference>
<dbReference type="EMBL" id="SJKA01000002">
    <property type="protein sequence ID" value="TCC39255.1"/>
    <property type="molecule type" value="Genomic_DNA"/>
</dbReference>
<keyword evidence="4" id="KW-0804">Transcription</keyword>
<dbReference type="PIRSF" id="PIRSF000770">
    <property type="entry name" value="RNA_pol_sigma-SigE/K"/>
    <property type="match status" value="1"/>
</dbReference>
<dbReference type="InterPro" id="IPR007627">
    <property type="entry name" value="RNA_pol_sigma70_r2"/>
</dbReference>
<feature type="domain" description="RNA polymerase sigma-70 region 4" evidence="7">
    <location>
        <begin position="208"/>
        <end position="257"/>
    </location>
</feature>
<gene>
    <name evidence="8" type="ORF">E0H50_04745</name>
</gene>
<accession>A0A4R0JCC8</accession>